<protein>
    <recommendedName>
        <fullName evidence="3">Capsid protein</fullName>
    </recommendedName>
</protein>
<name>A0ABU5NSW3_9BACI</name>
<evidence type="ECO:0000313" key="2">
    <source>
        <dbReference type="Proteomes" id="UP001289615"/>
    </source>
</evidence>
<dbReference type="Proteomes" id="UP001289615">
    <property type="component" value="Unassembled WGS sequence"/>
</dbReference>
<keyword evidence="2" id="KW-1185">Reference proteome</keyword>
<gene>
    <name evidence="1" type="ORF">U6C28_23020</name>
</gene>
<evidence type="ECO:0000313" key="1">
    <source>
        <dbReference type="EMBL" id="MEA0979155.1"/>
    </source>
</evidence>
<dbReference type="EMBL" id="JAXUIA010000022">
    <property type="protein sequence ID" value="MEA0979155.1"/>
    <property type="molecule type" value="Genomic_DNA"/>
</dbReference>
<organism evidence="1 2">
    <name type="scientific">Lysinibacillus irui</name>
    <dbReference type="NCBI Taxonomy" id="2998077"/>
    <lineage>
        <taxon>Bacteria</taxon>
        <taxon>Bacillati</taxon>
        <taxon>Bacillota</taxon>
        <taxon>Bacilli</taxon>
        <taxon>Bacillales</taxon>
        <taxon>Bacillaceae</taxon>
        <taxon>Lysinibacillus</taxon>
    </lineage>
</organism>
<reference evidence="1 2" key="1">
    <citation type="submission" date="2023-12" db="EMBL/GenBank/DDBJ databases">
        <title>Genome comparison identifies genes involved in endophytic behavior of Lysinibacillus irui and provides insights into its role as a plant-growth promoting bacterium.</title>
        <authorList>
            <person name="Hilario S."/>
            <person name="Matos I."/>
            <person name="Goncalves M.F.M."/>
            <person name="Pardo C.A."/>
            <person name="Santos M.J."/>
        </authorList>
    </citation>
    <scope>NUCLEOTIDE SEQUENCE [LARGE SCALE GENOMIC DNA]</scope>
    <source>
        <strain evidence="1 2">B3</strain>
    </source>
</reference>
<evidence type="ECO:0008006" key="3">
    <source>
        <dbReference type="Google" id="ProtNLM"/>
    </source>
</evidence>
<comment type="caution">
    <text evidence="1">The sequence shown here is derived from an EMBL/GenBank/DDBJ whole genome shotgun (WGS) entry which is preliminary data.</text>
</comment>
<accession>A0ABU5NSW3</accession>
<sequence>MTVANIQNALVDRLAEILKDFPLKTSYNNQTPFKIFRHKIPERTSDKFNYSDEDTHDEVYPFCLVKIDQGQKESNESLEDNVLNVLIGVKNEGLEGEGYDDVMACIQAIWNDFNRNPILENKYLFKYPLSWALDGSEEERHPFYYGGIQLTFESRSLTQGGFVNGQ</sequence>
<dbReference type="RefSeq" id="WP_322612129.1">
    <property type="nucleotide sequence ID" value="NZ_JAXLNX010000031.1"/>
</dbReference>
<proteinExistence type="predicted"/>